<protein>
    <submittedName>
        <fullName evidence="2">Uncharacterized protein</fullName>
    </submittedName>
</protein>
<evidence type="ECO:0000313" key="3">
    <source>
        <dbReference type="Proteomes" id="UP000315295"/>
    </source>
</evidence>
<evidence type="ECO:0000256" key="1">
    <source>
        <dbReference type="SAM" id="Phobius"/>
    </source>
</evidence>
<dbReference type="AlphaFoldDB" id="A0A540KGF5"/>
<comment type="caution">
    <text evidence="2">The sequence shown here is derived from an EMBL/GenBank/DDBJ whole genome shotgun (WGS) entry which is preliminary data.</text>
</comment>
<feature type="transmembrane region" description="Helical" evidence="1">
    <location>
        <begin position="109"/>
        <end position="128"/>
    </location>
</feature>
<sequence length="204" mass="22740">MEFMGIEATQREKRLEGPPSPSHFPLWLQLHLRLGLPLRHPHAPLFRRPEIYIFVVIAIHFSPLTPPTQCELACLGRRGRDSGQDHRDVVDGEAAEHDPGSLDLGTKGLIIWMALIVILIGFEVVGFGKKRWPNSSEKLGSIAALPSVFRFVAAPPWNQVVAQPWLSTSRGCTAWAALFWRLHRLSTSDLETPAPAFSKFVAPV</sequence>
<keyword evidence="1" id="KW-0472">Membrane</keyword>
<keyword evidence="1" id="KW-1133">Transmembrane helix</keyword>
<name>A0A540KGF5_MALBA</name>
<evidence type="ECO:0000313" key="2">
    <source>
        <dbReference type="EMBL" id="TQD73259.1"/>
    </source>
</evidence>
<keyword evidence="3" id="KW-1185">Reference proteome</keyword>
<gene>
    <name evidence="2" type="ORF">C1H46_041200</name>
</gene>
<dbReference type="EMBL" id="VIEB01001311">
    <property type="protein sequence ID" value="TQD73259.1"/>
    <property type="molecule type" value="Genomic_DNA"/>
</dbReference>
<dbReference type="Proteomes" id="UP000315295">
    <property type="component" value="Unassembled WGS sequence"/>
</dbReference>
<reference evidence="2 3" key="1">
    <citation type="journal article" date="2019" name="G3 (Bethesda)">
        <title>Sequencing of a Wild Apple (Malus baccata) Genome Unravels the Differences Between Cultivated and Wild Apple Species Regarding Disease Resistance and Cold Tolerance.</title>
        <authorList>
            <person name="Chen X."/>
        </authorList>
    </citation>
    <scope>NUCLEOTIDE SEQUENCE [LARGE SCALE GENOMIC DNA]</scope>
    <source>
        <strain evidence="3">cv. Shandingzi</strain>
        <tissue evidence="2">Leaves</tissue>
    </source>
</reference>
<organism evidence="2 3">
    <name type="scientific">Malus baccata</name>
    <name type="common">Siberian crab apple</name>
    <name type="synonym">Pyrus baccata</name>
    <dbReference type="NCBI Taxonomy" id="106549"/>
    <lineage>
        <taxon>Eukaryota</taxon>
        <taxon>Viridiplantae</taxon>
        <taxon>Streptophyta</taxon>
        <taxon>Embryophyta</taxon>
        <taxon>Tracheophyta</taxon>
        <taxon>Spermatophyta</taxon>
        <taxon>Magnoliopsida</taxon>
        <taxon>eudicotyledons</taxon>
        <taxon>Gunneridae</taxon>
        <taxon>Pentapetalae</taxon>
        <taxon>rosids</taxon>
        <taxon>fabids</taxon>
        <taxon>Rosales</taxon>
        <taxon>Rosaceae</taxon>
        <taxon>Amygdaloideae</taxon>
        <taxon>Maleae</taxon>
        <taxon>Malus</taxon>
    </lineage>
</organism>
<accession>A0A540KGF5</accession>
<proteinExistence type="predicted"/>
<keyword evidence="1" id="KW-0812">Transmembrane</keyword>